<reference evidence="2" key="1">
    <citation type="submission" date="2022-02" db="EMBL/GenBank/DDBJ databases">
        <title>Crop Bioprotection Bacillus Genome Sequencing.</title>
        <authorList>
            <person name="Dunlap C."/>
        </authorList>
    </citation>
    <scope>NUCLEOTIDE SEQUENCE</scope>
    <source>
        <strain evidence="2">EC49O2N-C10</strain>
    </source>
</reference>
<gene>
    <name evidence="2" type="ORF">MOF03_05370</name>
</gene>
<dbReference type="InterPro" id="IPR031374">
    <property type="entry name" value="UPF0715"/>
</dbReference>
<feature type="transmembrane region" description="Helical" evidence="1">
    <location>
        <begin position="38"/>
        <end position="62"/>
    </location>
</feature>
<dbReference type="Proteomes" id="UP001073053">
    <property type="component" value="Unassembled WGS sequence"/>
</dbReference>
<sequence length="131" mass="15340">MSLNQKTLNSYVYTLVFSSLSYGLVFGLYMFVYSGFMAIALITIGIIAFYSFITYLIFAFPLQLLLRRNPRKFSLIHFLIYTAVAFLAVFVFWFVDYPPSALTVFRSLNYYIMSIVAALIYWFWDSICLRN</sequence>
<dbReference type="KEGG" id="bht:DIC78_21235"/>
<keyword evidence="1" id="KW-0812">Transmembrane</keyword>
<dbReference type="RefSeq" id="WP_024121680.1">
    <property type="nucleotide sequence ID" value="NZ_ASJT01000056.1"/>
</dbReference>
<feature type="transmembrane region" description="Helical" evidence="1">
    <location>
        <begin position="74"/>
        <end position="95"/>
    </location>
</feature>
<feature type="transmembrane region" description="Helical" evidence="1">
    <location>
        <begin position="107"/>
        <end position="124"/>
    </location>
</feature>
<accession>A0A9Q4HPM3</accession>
<protein>
    <submittedName>
        <fullName evidence="2">UPF0715 family protein</fullName>
    </submittedName>
</protein>
<comment type="caution">
    <text evidence="2">The sequence shown here is derived from an EMBL/GenBank/DDBJ whole genome shotgun (WGS) entry which is preliminary data.</text>
</comment>
<name>A0A9Q4HPM3_9BACI</name>
<evidence type="ECO:0000256" key="1">
    <source>
        <dbReference type="SAM" id="Phobius"/>
    </source>
</evidence>
<dbReference type="GeneID" id="50137452"/>
<organism evidence="2 3">
    <name type="scientific">Bacillus halotolerans</name>
    <dbReference type="NCBI Taxonomy" id="260554"/>
    <lineage>
        <taxon>Bacteria</taxon>
        <taxon>Bacillati</taxon>
        <taxon>Bacillota</taxon>
        <taxon>Bacilli</taxon>
        <taxon>Bacillales</taxon>
        <taxon>Bacillaceae</taxon>
        <taxon>Bacillus</taxon>
    </lineage>
</organism>
<feature type="transmembrane region" description="Helical" evidence="1">
    <location>
        <begin position="12"/>
        <end position="32"/>
    </location>
</feature>
<keyword evidence="1" id="KW-0472">Membrane</keyword>
<dbReference type="Pfam" id="PF17094">
    <property type="entry name" value="UPF0715"/>
    <property type="match status" value="1"/>
</dbReference>
<keyword evidence="1" id="KW-1133">Transmembrane helix</keyword>
<evidence type="ECO:0000313" key="3">
    <source>
        <dbReference type="Proteomes" id="UP001073053"/>
    </source>
</evidence>
<proteinExistence type="predicted"/>
<dbReference type="AlphaFoldDB" id="A0A9Q4HPM3"/>
<evidence type="ECO:0000313" key="2">
    <source>
        <dbReference type="EMBL" id="MCY9184091.1"/>
    </source>
</evidence>
<dbReference type="EMBL" id="JALAWA010000003">
    <property type="protein sequence ID" value="MCY9184091.1"/>
    <property type="molecule type" value="Genomic_DNA"/>
</dbReference>